<organism evidence="1 2">
    <name type="scientific">Variovorax humicola</name>
    <dbReference type="NCBI Taxonomy" id="1769758"/>
    <lineage>
        <taxon>Bacteria</taxon>
        <taxon>Pseudomonadati</taxon>
        <taxon>Pseudomonadota</taxon>
        <taxon>Betaproteobacteria</taxon>
        <taxon>Burkholderiales</taxon>
        <taxon>Comamonadaceae</taxon>
        <taxon>Variovorax</taxon>
    </lineage>
</organism>
<comment type="caution">
    <text evidence="1">The sequence shown here is derived from an EMBL/GenBank/DDBJ whole genome shotgun (WGS) entry which is preliminary data.</text>
</comment>
<reference evidence="1 2" key="1">
    <citation type="submission" date="2024-03" db="EMBL/GenBank/DDBJ databases">
        <title>Novel species of the genus Variovorax.</title>
        <authorList>
            <person name="Liu Q."/>
            <person name="Xin Y.-H."/>
        </authorList>
    </citation>
    <scope>NUCLEOTIDE SEQUENCE [LARGE SCALE GENOMIC DNA]</scope>
    <source>
        <strain evidence="1 2">KACC 18501</strain>
    </source>
</reference>
<accession>A0ABU8VV02</accession>
<gene>
    <name evidence="1" type="ORF">WKW80_05660</name>
</gene>
<evidence type="ECO:0000313" key="2">
    <source>
        <dbReference type="Proteomes" id="UP001363010"/>
    </source>
</evidence>
<keyword evidence="2" id="KW-1185">Reference proteome</keyword>
<proteinExistence type="predicted"/>
<dbReference type="Proteomes" id="UP001363010">
    <property type="component" value="Unassembled WGS sequence"/>
</dbReference>
<dbReference type="RefSeq" id="WP_340362565.1">
    <property type="nucleotide sequence ID" value="NZ_JBBKZV010000002.1"/>
</dbReference>
<name>A0ABU8VV02_9BURK</name>
<protein>
    <submittedName>
        <fullName evidence="1">Uncharacterized protein</fullName>
    </submittedName>
</protein>
<dbReference type="EMBL" id="JBBKZV010000002">
    <property type="protein sequence ID" value="MEJ8821522.1"/>
    <property type="molecule type" value="Genomic_DNA"/>
</dbReference>
<evidence type="ECO:0000313" key="1">
    <source>
        <dbReference type="EMBL" id="MEJ8821522.1"/>
    </source>
</evidence>
<sequence>MARVVLVLIGPDWVKELNRRAALPEVGFVRQEVSLALQRRAGADTSTEQPNLLGGANAPSVNVLEASVQSDMGAR</sequence>